<dbReference type="RefSeq" id="WP_186410808.1">
    <property type="nucleotide sequence ID" value="NZ_FLQY01000127.1"/>
</dbReference>
<sequence length="378" mass="41192">MPALLSQPDPQGLLEYSVVYTDRALNHMSQRFQGVMNDISRILKTVYNAKSAIIVPGNGTIGMEAVARQFATGKKCLVIRNGWFSYRWTQIFEMGHIPSASIVLKARPVGNGSQSPYAPAPIDEVVAAIHEHQPDIVFAPHVETASGMILPDAYLRAVGDAVRKNDGLFVLDCIASGAVWVDMVANNVDVLISAPQKGWSSSPCCALVALGERARDRIDSTTSSSFAVDLKKWLQIMEAFENGGHAYHATMPTDALAGLRDVMLETEAYGFDRVCQEQKDLGRRVRELMVARGFPSVAAAGFEAPGVVVSYTTDPEIQSGKKFIRTGLQTAAGVPLQCDEPADFRSFRIGLFGLEKLHQPERTLSILENALNQLGELE</sequence>
<feature type="modified residue" description="N6-(pyridoxal phosphate)lysine" evidence="4">
    <location>
        <position position="197"/>
    </location>
</feature>
<keyword evidence="5" id="KW-0808">Transferase</keyword>
<dbReference type="InterPro" id="IPR024169">
    <property type="entry name" value="SP_NH2Trfase/AEP_transaminase"/>
</dbReference>
<dbReference type="Proteomes" id="UP000199600">
    <property type="component" value="Unassembled WGS sequence"/>
</dbReference>
<reference evidence="5 6" key="1">
    <citation type="submission" date="2016-06" db="EMBL/GenBank/DDBJ databases">
        <authorList>
            <person name="Kjaerup R.B."/>
            <person name="Dalgaard T.S."/>
            <person name="Juul-Madsen H.R."/>
        </authorList>
    </citation>
    <scope>NUCLEOTIDE SEQUENCE [LARGE SCALE GENOMIC DNA]</scope>
    <source>
        <strain evidence="5">2</strain>
    </source>
</reference>
<comment type="cofactor">
    <cofactor evidence="1 4">
        <name>pyridoxal 5'-phosphate</name>
        <dbReference type="ChEBI" id="CHEBI:597326"/>
    </cofactor>
</comment>
<evidence type="ECO:0000313" key="5">
    <source>
        <dbReference type="EMBL" id="SBT07253.1"/>
    </source>
</evidence>
<dbReference type="GO" id="GO:0008453">
    <property type="term" value="F:alanine-glyoxylate transaminase activity"/>
    <property type="evidence" value="ECO:0007669"/>
    <property type="project" value="TreeGrafter"/>
</dbReference>
<dbReference type="InterPro" id="IPR015424">
    <property type="entry name" value="PyrdxlP-dep_Trfase"/>
</dbReference>
<dbReference type="PANTHER" id="PTHR21152">
    <property type="entry name" value="AMINOTRANSFERASE CLASS V"/>
    <property type="match status" value="1"/>
</dbReference>
<evidence type="ECO:0000256" key="3">
    <source>
        <dbReference type="PIRSR" id="PIRSR000524-1"/>
    </source>
</evidence>
<dbReference type="GO" id="GO:0019265">
    <property type="term" value="P:glycine biosynthetic process, by transamination of glyoxylate"/>
    <property type="evidence" value="ECO:0007669"/>
    <property type="project" value="TreeGrafter"/>
</dbReference>
<evidence type="ECO:0000256" key="2">
    <source>
        <dbReference type="ARBA" id="ARBA00022898"/>
    </source>
</evidence>
<gene>
    <name evidence="5" type="ORF">PROAA_2120004</name>
</gene>
<keyword evidence="5" id="KW-0032">Aminotransferase</keyword>
<dbReference type="AlphaFoldDB" id="A0A1A8XTI5"/>
<dbReference type="InterPro" id="IPR015421">
    <property type="entry name" value="PyrdxlP-dep_Trfase_major"/>
</dbReference>
<dbReference type="SUPFAM" id="SSF53383">
    <property type="entry name" value="PLP-dependent transferases"/>
    <property type="match status" value="1"/>
</dbReference>
<dbReference type="GO" id="GO:0004760">
    <property type="term" value="F:L-serine-pyruvate transaminase activity"/>
    <property type="evidence" value="ECO:0007669"/>
    <property type="project" value="TreeGrafter"/>
</dbReference>
<feature type="binding site" evidence="3">
    <location>
        <position position="348"/>
    </location>
    <ligand>
        <name>substrate</name>
    </ligand>
</feature>
<dbReference type="Gene3D" id="3.40.640.10">
    <property type="entry name" value="Type I PLP-dependent aspartate aminotransferase-like (Major domain)"/>
    <property type="match status" value="1"/>
</dbReference>
<protein>
    <submittedName>
        <fullName evidence="5">Aminotransferase, class V</fullName>
    </submittedName>
</protein>
<dbReference type="Gene3D" id="3.90.1150.10">
    <property type="entry name" value="Aspartate Aminotransferase, domain 1"/>
    <property type="match status" value="1"/>
</dbReference>
<keyword evidence="2 4" id="KW-0663">Pyridoxal phosphate</keyword>
<evidence type="ECO:0000313" key="6">
    <source>
        <dbReference type="Proteomes" id="UP000199600"/>
    </source>
</evidence>
<evidence type="ECO:0000256" key="4">
    <source>
        <dbReference type="PIRSR" id="PIRSR000524-50"/>
    </source>
</evidence>
<evidence type="ECO:0000256" key="1">
    <source>
        <dbReference type="ARBA" id="ARBA00001933"/>
    </source>
</evidence>
<name>A0A1A8XTI5_9RHOO</name>
<dbReference type="EMBL" id="FLQY01000127">
    <property type="protein sequence ID" value="SBT07253.1"/>
    <property type="molecule type" value="Genomic_DNA"/>
</dbReference>
<dbReference type="InterPro" id="IPR015422">
    <property type="entry name" value="PyrdxlP-dep_Trfase_small"/>
</dbReference>
<dbReference type="PIRSF" id="PIRSF000524">
    <property type="entry name" value="SPT"/>
    <property type="match status" value="1"/>
</dbReference>
<dbReference type="PANTHER" id="PTHR21152:SF40">
    <property type="entry name" value="ALANINE--GLYOXYLATE AMINOTRANSFERASE"/>
    <property type="match status" value="1"/>
</dbReference>
<keyword evidence="6" id="KW-1185">Reference proteome</keyword>
<proteinExistence type="predicted"/>
<organism evidence="5 6">
    <name type="scientific">Candidatus Propionivibrio aalborgensis</name>
    <dbReference type="NCBI Taxonomy" id="1860101"/>
    <lineage>
        <taxon>Bacteria</taxon>
        <taxon>Pseudomonadati</taxon>
        <taxon>Pseudomonadota</taxon>
        <taxon>Betaproteobacteria</taxon>
        <taxon>Rhodocyclales</taxon>
        <taxon>Rhodocyclaceae</taxon>
        <taxon>Propionivibrio</taxon>
    </lineage>
</organism>
<accession>A0A1A8XTI5</accession>